<feature type="compositionally biased region" description="Basic and acidic residues" evidence="1">
    <location>
        <begin position="517"/>
        <end position="526"/>
    </location>
</feature>
<evidence type="ECO:0000313" key="4">
    <source>
        <dbReference type="Proteomes" id="UP000235616"/>
    </source>
</evidence>
<protein>
    <submittedName>
        <fullName evidence="3">RNA helicase</fullName>
    </submittedName>
</protein>
<comment type="caution">
    <text evidence="3">The sequence shown here is derived from an EMBL/GenBank/DDBJ whole genome shotgun (WGS) entry which is preliminary data.</text>
</comment>
<dbReference type="EMBL" id="PNYA01000024">
    <property type="protein sequence ID" value="PMS16551.1"/>
    <property type="molecule type" value="Genomic_DNA"/>
</dbReference>
<dbReference type="GO" id="GO:0004386">
    <property type="term" value="F:helicase activity"/>
    <property type="evidence" value="ECO:0007669"/>
    <property type="project" value="UniProtKB-KW"/>
</dbReference>
<accession>A0A2N7VHC8</accession>
<feature type="domain" description="Helicase/UvrB N-terminal" evidence="2">
    <location>
        <begin position="1"/>
        <end position="244"/>
    </location>
</feature>
<dbReference type="GO" id="GO:0016787">
    <property type="term" value="F:hydrolase activity"/>
    <property type="evidence" value="ECO:0007669"/>
    <property type="project" value="InterPro"/>
</dbReference>
<dbReference type="Gene3D" id="3.40.50.300">
    <property type="entry name" value="P-loop containing nucleotide triphosphate hydrolases"/>
    <property type="match status" value="2"/>
</dbReference>
<sequence length="908" mass="101878">MELKDYQADVLTDLSNYLDTLLECKGHLAKAFTKFWKDRGVLDQVYKNNIKEVPHVCVKVPTAGGKTFIAVNALDRIFSAFAEYNPTRPKFVVWLVPSLTILEQTIKNLSNIDHPYRQRLNDLFNGRVQIYDKGDVLQGAGFNADTVREQLSIVVMSFDSLKATNKENRKAFQENGYLASFLNDNGEAVEPLEGTDPSALINVMRSLKPVVVVDESHNAESTLSVDMLRNLNPNFIFDLTATPRDNSNIISYVDALRLKKQNMVKLPVIVANQRSQEDVIMAALNMRRQLEEFAKKAEDKGGGYIRPIVLFQAEPKNKDDTTTFEKIREILLELNIPREQIAIKTASVNELKKDVNLMDRSCPIRYIITVNALKEGWDCPFAYVLATLANKSSVVDVTQILGRVLRMPYTRKHGVELLNLSYVFTSSSQFQSTLNQVVEGLNKAGFSKRDYREVDLSSLELEPSPGPSPTQEELNLTAQTGDEKNEKTSESDEGQGLNVEKNKLNPEWEQQAVEQATKSEADKSEQEAPESDVAGVEAIKAQAVAQAQEFEQQANATDGDSCPDELKVHMNEHKIKPIFAESAQAIQFPQFFIKLPSDGGFFDTDDEWQKLAKENLLSNFVLGNLDATIDFAAAEADVYAVDAEEIGKGESAPSFTAVKKTQKERLNAIIKSQPTSGQITSIVARLFSLIGKNTFYPIEDNDVKHYLTRIVEAMNSDQRADCLERDYAYVKLIKEKIQSLANEYAAKEFGHWLTTQKIKLRPAFSLPAAIAPSENAPAIGKSLYVTEASVNTLEAKVIRGVADLENIVWWHKNLERAKGFLINGFLNHYPDFIILTKNKSIVIVETKGDDRDNSDSKVKLKLGNIWEAQANQISHETGYRYHYMMVFDKNPIEGAYTTGEVLKLIEDL</sequence>
<dbReference type="InterPro" id="IPR006935">
    <property type="entry name" value="Helicase/UvrB_N"/>
</dbReference>
<feature type="compositionally biased region" description="Basic and acidic residues" evidence="1">
    <location>
        <begin position="481"/>
        <end position="490"/>
    </location>
</feature>
<keyword evidence="4" id="KW-1185">Reference proteome</keyword>
<evidence type="ECO:0000259" key="2">
    <source>
        <dbReference type="Pfam" id="PF04851"/>
    </source>
</evidence>
<name>A0A2N7VHC8_9BURK</name>
<dbReference type="AlphaFoldDB" id="A0A2N7VHC8"/>
<dbReference type="GO" id="GO:0003677">
    <property type="term" value="F:DNA binding"/>
    <property type="evidence" value="ECO:0007669"/>
    <property type="project" value="InterPro"/>
</dbReference>
<feature type="region of interest" description="Disordered" evidence="1">
    <location>
        <begin position="480"/>
        <end position="533"/>
    </location>
</feature>
<organism evidence="3 4">
    <name type="scientific">Trinickia dabaoshanensis</name>
    <dbReference type="NCBI Taxonomy" id="564714"/>
    <lineage>
        <taxon>Bacteria</taxon>
        <taxon>Pseudomonadati</taxon>
        <taxon>Pseudomonadota</taxon>
        <taxon>Betaproteobacteria</taxon>
        <taxon>Burkholderiales</taxon>
        <taxon>Burkholderiaceae</taxon>
        <taxon>Trinickia</taxon>
    </lineage>
</organism>
<keyword evidence="3" id="KW-0547">Nucleotide-binding</keyword>
<dbReference type="InterPro" id="IPR027417">
    <property type="entry name" value="P-loop_NTPase"/>
</dbReference>
<dbReference type="Pfam" id="PF04851">
    <property type="entry name" value="ResIII"/>
    <property type="match status" value="1"/>
</dbReference>
<proteinExistence type="predicted"/>
<keyword evidence="3" id="KW-0378">Hydrolase</keyword>
<keyword evidence="3" id="KW-0067">ATP-binding</keyword>
<dbReference type="CDD" id="cd18785">
    <property type="entry name" value="SF2_C"/>
    <property type="match status" value="1"/>
</dbReference>
<gene>
    <name evidence="3" type="ORF">C0Z18_23660</name>
</gene>
<dbReference type="OrthoDB" id="9804145at2"/>
<reference evidence="3 4" key="1">
    <citation type="submission" date="2018-01" db="EMBL/GenBank/DDBJ databases">
        <title>Whole genome analyses suggest that Burkholderia sensu lato contains two further novel genera in the rhizoxinica-symbiotica group Mycetohabitans gen. nov., and Trinickia gen. nov.: implications for the evolution of diazotrophy and nodulation in the Burkholderiaceae.</title>
        <authorList>
            <person name="Estrada-de los Santos P."/>
            <person name="Palmer M."/>
            <person name="Chavez-Ramirez B."/>
            <person name="Beukes C."/>
            <person name="Steenkamp E.T."/>
            <person name="Hirsch A.M."/>
            <person name="Manyaka P."/>
            <person name="Maluk M."/>
            <person name="Lafos M."/>
            <person name="Crook M."/>
            <person name="Gross E."/>
            <person name="Simon M.F."/>
            <person name="Bueno dos Reis Junior F."/>
            <person name="Poole P.S."/>
            <person name="Venter S.N."/>
            <person name="James E.K."/>
        </authorList>
    </citation>
    <scope>NUCLEOTIDE SEQUENCE [LARGE SCALE GENOMIC DNA]</scope>
    <source>
        <strain evidence="3 4">GIMN1.004</strain>
    </source>
</reference>
<keyword evidence="3" id="KW-0347">Helicase</keyword>
<dbReference type="GO" id="GO:0005524">
    <property type="term" value="F:ATP binding"/>
    <property type="evidence" value="ECO:0007669"/>
    <property type="project" value="InterPro"/>
</dbReference>
<evidence type="ECO:0000313" key="3">
    <source>
        <dbReference type="EMBL" id="PMS16551.1"/>
    </source>
</evidence>
<dbReference type="SUPFAM" id="SSF52540">
    <property type="entry name" value="P-loop containing nucleoside triphosphate hydrolases"/>
    <property type="match status" value="1"/>
</dbReference>
<dbReference type="RefSeq" id="WP_102647871.1">
    <property type="nucleotide sequence ID" value="NZ_PNYA01000024.1"/>
</dbReference>
<evidence type="ECO:0000256" key="1">
    <source>
        <dbReference type="SAM" id="MobiDB-lite"/>
    </source>
</evidence>
<dbReference type="Proteomes" id="UP000235616">
    <property type="component" value="Unassembled WGS sequence"/>
</dbReference>